<feature type="compositionally biased region" description="Acidic residues" evidence="6">
    <location>
        <begin position="209"/>
        <end position="220"/>
    </location>
</feature>
<evidence type="ECO:0000256" key="2">
    <source>
        <dbReference type="ARBA" id="ARBA00022491"/>
    </source>
</evidence>
<feature type="compositionally biased region" description="Low complexity" evidence="6">
    <location>
        <begin position="772"/>
        <end position="784"/>
    </location>
</feature>
<feature type="compositionally biased region" description="Polar residues" evidence="6">
    <location>
        <begin position="991"/>
        <end position="1007"/>
    </location>
</feature>
<dbReference type="GO" id="GO:0005654">
    <property type="term" value="C:nucleoplasm"/>
    <property type="evidence" value="ECO:0007669"/>
    <property type="project" value="UniProtKB-ARBA"/>
</dbReference>
<feature type="compositionally biased region" description="Acidic residues" evidence="6">
    <location>
        <begin position="239"/>
        <end position="249"/>
    </location>
</feature>
<feature type="compositionally biased region" description="Polar residues" evidence="6">
    <location>
        <begin position="1151"/>
        <end position="1168"/>
    </location>
</feature>
<reference evidence="7" key="1">
    <citation type="submission" date="2022-07" db="EMBL/GenBank/DDBJ databases">
        <title>Genome Sequence of Physisporinus lineatus.</title>
        <authorList>
            <person name="Buettner E."/>
        </authorList>
    </citation>
    <scope>NUCLEOTIDE SEQUENCE</scope>
    <source>
        <strain evidence="7">VT162</strain>
    </source>
</reference>
<accession>A0AAD5VEE1</accession>
<dbReference type="SMART" id="SM01401">
    <property type="entry name" value="Sds3"/>
    <property type="match status" value="1"/>
</dbReference>
<evidence type="ECO:0008006" key="9">
    <source>
        <dbReference type="Google" id="ProtNLM"/>
    </source>
</evidence>
<comment type="subcellular location">
    <subcellularLocation>
        <location evidence="1">Nucleus</location>
    </subcellularLocation>
</comment>
<feature type="region of interest" description="Disordered" evidence="6">
    <location>
        <begin position="1"/>
        <end position="303"/>
    </location>
</feature>
<feature type="compositionally biased region" description="Low complexity" evidence="6">
    <location>
        <begin position="1"/>
        <end position="12"/>
    </location>
</feature>
<evidence type="ECO:0000256" key="6">
    <source>
        <dbReference type="SAM" id="MobiDB-lite"/>
    </source>
</evidence>
<proteinExistence type="predicted"/>
<keyword evidence="8" id="KW-1185">Reference proteome</keyword>
<name>A0AAD5VEE1_9APHY</name>
<feature type="compositionally biased region" description="Acidic residues" evidence="6">
    <location>
        <begin position="401"/>
        <end position="413"/>
    </location>
</feature>
<evidence type="ECO:0000256" key="4">
    <source>
        <dbReference type="ARBA" id="ARBA00023163"/>
    </source>
</evidence>
<feature type="compositionally biased region" description="Low complexity" evidence="6">
    <location>
        <begin position="260"/>
        <end position="272"/>
    </location>
</feature>
<keyword evidence="5" id="KW-0539">Nucleus</keyword>
<feature type="compositionally biased region" description="Polar residues" evidence="6">
    <location>
        <begin position="22"/>
        <end position="34"/>
    </location>
</feature>
<keyword evidence="4" id="KW-0804">Transcription</keyword>
<feature type="region of interest" description="Disordered" evidence="6">
    <location>
        <begin position="322"/>
        <end position="438"/>
    </location>
</feature>
<feature type="compositionally biased region" description="Basic residues" evidence="6">
    <location>
        <begin position="879"/>
        <end position="896"/>
    </location>
</feature>
<feature type="region of interest" description="Disordered" evidence="6">
    <location>
        <begin position="970"/>
        <end position="1220"/>
    </location>
</feature>
<feature type="compositionally biased region" description="Polar residues" evidence="6">
    <location>
        <begin position="281"/>
        <end position="290"/>
    </location>
</feature>
<feature type="compositionally biased region" description="Acidic residues" evidence="6">
    <location>
        <begin position="422"/>
        <end position="436"/>
    </location>
</feature>
<evidence type="ECO:0000256" key="5">
    <source>
        <dbReference type="ARBA" id="ARBA00023242"/>
    </source>
</evidence>
<feature type="compositionally biased region" description="Basic residues" evidence="6">
    <location>
        <begin position="380"/>
        <end position="396"/>
    </location>
</feature>
<keyword evidence="3" id="KW-0805">Transcription regulation</keyword>
<dbReference type="InterPro" id="IPR013907">
    <property type="entry name" value="Sds3"/>
</dbReference>
<organism evidence="7 8">
    <name type="scientific">Meripilus lineatus</name>
    <dbReference type="NCBI Taxonomy" id="2056292"/>
    <lineage>
        <taxon>Eukaryota</taxon>
        <taxon>Fungi</taxon>
        <taxon>Dikarya</taxon>
        <taxon>Basidiomycota</taxon>
        <taxon>Agaricomycotina</taxon>
        <taxon>Agaricomycetes</taxon>
        <taxon>Polyporales</taxon>
        <taxon>Meripilaceae</taxon>
        <taxon>Meripilus</taxon>
    </lineage>
</organism>
<protein>
    <recommendedName>
        <fullName evidence="9">Sds3-like-domain-containing protein</fullName>
    </recommendedName>
</protein>
<feature type="compositionally biased region" description="Low complexity" evidence="6">
    <location>
        <begin position="331"/>
        <end position="351"/>
    </location>
</feature>
<evidence type="ECO:0000313" key="7">
    <source>
        <dbReference type="EMBL" id="KAJ3492260.1"/>
    </source>
</evidence>
<dbReference type="AlphaFoldDB" id="A0AAD5VEE1"/>
<dbReference type="GO" id="GO:0010468">
    <property type="term" value="P:regulation of gene expression"/>
    <property type="evidence" value="ECO:0007669"/>
    <property type="project" value="UniProtKB-ARBA"/>
</dbReference>
<dbReference type="EMBL" id="JANAWD010000002">
    <property type="protein sequence ID" value="KAJ3492260.1"/>
    <property type="molecule type" value="Genomic_DNA"/>
</dbReference>
<comment type="caution">
    <text evidence="7">The sequence shown here is derived from an EMBL/GenBank/DDBJ whole genome shotgun (WGS) entry which is preliminary data.</text>
</comment>
<evidence type="ECO:0000256" key="1">
    <source>
        <dbReference type="ARBA" id="ARBA00004123"/>
    </source>
</evidence>
<evidence type="ECO:0000313" key="8">
    <source>
        <dbReference type="Proteomes" id="UP001212997"/>
    </source>
</evidence>
<dbReference type="Proteomes" id="UP001212997">
    <property type="component" value="Unassembled WGS sequence"/>
</dbReference>
<keyword evidence="2" id="KW-0678">Repressor</keyword>
<feature type="compositionally biased region" description="Low complexity" evidence="6">
    <location>
        <begin position="1169"/>
        <end position="1182"/>
    </location>
</feature>
<dbReference type="Pfam" id="PF08598">
    <property type="entry name" value="Sds3"/>
    <property type="match status" value="1"/>
</dbReference>
<gene>
    <name evidence="7" type="ORF">NLI96_g151</name>
</gene>
<feature type="region of interest" description="Disordered" evidence="6">
    <location>
        <begin position="752"/>
        <end position="958"/>
    </location>
</feature>
<sequence length="1220" mass="131699">MPSSTVSLEPLSSPSPSPPPQEENQTLSSNSNHSAGAGFDSGSELSELTEDEQDNDSYQQADEEHLPPRRKKKRDSIVPAPMWGWAKPKKDWKSKVMIEEEEEEEQAGPAKAMEEEEDEDHNDDTPLGTKPAPELDAGDDDDDDEDVPDLPDDVQEPEDESATVVHPQPIDPNEKDELLSDDEGEPEVDPEPDDAPPAKPDARDPSPDPSEEENAEEDELGPTTTNIEDGPKDPIPAAESEDETGDGDEAAVPNGPSTEVTTTPIIPTPVTTLNTAPLDVSTATIDTDPTVTPMEVDIPNPPPVQPSPVAAVVAASSIMAGSEVVDPPSPSASASAVSATPRVSPSASRSPTPNPESEHEPKTKAATPRTPIEVPVSVVRKPRNTRTTRNRSKRKLKADLALEDDADGDPPGDPEDHHNADPDDAEVDSPELELESDVQPAHRSEALDMLAQIELKFALLRERLYVEKMEGLAWEEALVAEGTHPELSHLHSELSKRRDKRLELASRRREFEVANITKRRKLDEDGVWSWWKYEPSLGFNHRDTESRSYQVRRIPNAPHSIHVPQTLREVIKLLPYDTSSDDNLNHKHRQVQGSLSYPHLSTLSPEEMMRDLDFLSQQRRPIGGFDIRPGMLGPNSMFGPPPGPPHGFEPFNMGIPMIDGPPLNRFGLPMQHLQANQMQGPIQLGFPGPSGHGNRMQNHSAPPAPIGNVPHHQVHLDMEMIGRPSSGAPPLHAQLYSNPVPPPVPLHLNRRSISPPPVPYLHNGMGSGMPGGPSSSSSTSKTPSWMVPGTSGSMPHSGGTKEGKRLNGAEIGIQEREKDLGRERISEGMKLRDGRDREIESDREGDRPYHMQHGLPHRHAPLQLPHQHNHSSTTSGHAGQHHHHSHHHHVHHHHHPPSGPGGPNHQQQSPNGPPPMNGLSGNTGGLSPRPLRDLDSRRPPSGAPMEVIDVPTAQGSKQVIALPMGEMEYRERGRPLGPPPAGPHDRALSSFMMTPSQSASGFPQSPRNAPAASTAPGSIGPSRRGSWTEEQGLPRPGSSSSLGPSSNLPPPNSAGPSSHRHTPLARAAMTPPLPPQRTPMHSPPRSNGIRLPPLSPSAGEGGPMRSPLRAGQALPLSANSPSKLTSPEMAKLRRHSPPPQLSMRSPLMREQLSSGPVNPLGSMNHSTNPRTSSPITIFPPSSHSVPLQRLPPVGSVGSGRHSPALANPPKMNAVPPIDGS</sequence>
<evidence type="ECO:0000256" key="3">
    <source>
        <dbReference type="ARBA" id="ARBA00023015"/>
    </source>
</evidence>
<feature type="compositionally biased region" description="Low complexity" evidence="6">
    <location>
        <begin position="1033"/>
        <end position="1046"/>
    </location>
</feature>
<feature type="compositionally biased region" description="Basic and acidic residues" evidence="6">
    <location>
        <begin position="88"/>
        <end position="98"/>
    </location>
</feature>
<feature type="compositionally biased region" description="Acidic residues" evidence="6">
    <location>
        <begin position="136"/>
        <end position="161"/>
    </location>
</feature>
<feature type="compositionally biased region" description="Basic and acidic residues" evidence="6">
    <location>
        <begin position="799"/>
        <end position="849"/>
    </location>
</feature>
<feature type="compositionally biased region" description="Acidic residues" evidence="6">
    <location>
        <begin position="179"/>
        <end position="194"/>
    </location>
</feature>